<dbReference type="EMBL" id="GGMS01008191">
    <property type="protein sequence ID" value="MBY77394.1"/>
    <property type="molecule type" value="Transcribed_RNA"/>
</dbReference>
<reference evidence="10" key="1">
    <citation type="submission" date="2018-04" db="EMBL/GenBank/DDBJ databases">
        <title>Transcriptome assembly of Sipha flava.</title>
        <authorList>
            <person name="Scully E.D."/>
            <person name="Geib S.M."/>
            <person name="Palmer N.A."/>
            <person name="Koch K."/>
            <person name="Bradshaw J."/>
            <person name="Heng-Moss T."/>
            <person name="Sarath G."/>
        </authorList>
    </citation>
    <scope>NUCLEOTIDE SEQUENCE</scope>
</reference>
<dbReference type="PANTHER" id="PTHR12733:SF3">
    <property type="entry name" value="ATP SYNTHASE F(0) COMPLEX SUBUNIT B1, MITOCHONDRIAL"/>
    <property type="match status" value="1"/>
</dbReference>
<keyword evidence="2 9" id="KW-0813">Transport</keyword>
<keyword evidence="7 9" id="KW-0496">Mitochondrion</keyword>
<keyword evidence="3 9" id="KW-0138">CF(0)</keyword>
<keyword evidence="6 9" id="KW-0406">Ion transport</keyword>
<evidence type="ECO:0000313" key="11">
    <source>
        <dbReference type="Proteomes" id="UP000694846"/>
    </source>
</evidence>
<evidence type="ECO:0000256" key="6">
    <source>
        <dbReference type="ARBA" id="ARBA00023065"/>
    </source>
</evidence>
<dbReference type="PANTHER" id="PTHR12733">
    <property type="entry name" value="MITOCHONDRIAL ATP SYNTHASE B CHAIN"/>
    <property type="match status" value="1"/>
</dbReference>
<keyword evidence="5 9" id="KW-0999">Mitochondrion inner membrane</keyword>
<comment type="subcellular location">
    <subcellularLocation>
        <location evidence="9">Mitochondrion</location>
    </subcellularLocation>
    <subcellularLocation>
        <location evidence="9">Mitochondrion inner membrane</location>
    </subcellularLocation>
</comment>
<dbReference type="Pfam" id="PF05405">
    <property type="entry name" value="Mt_ATP-synt_B"/>
    <property type="match status" value="1"/>
</dbReference>
<dbReference type="AlphaFoldDB" id="A0A2S2QI37"/>
<evidence type="ECO:0000313" key="12">
    <source>
        <dbReference type="RefSeq" id="XP_025408658.1"/>
    </source>
</evidence>
<dbReference type="GO" id="GO:0046933">
    <property type="term" value="F:proton-transporting ATP synthase activity, rotational mechanism"/>
    <property type="evidence" value="ECO:0007669"/>
    <property type="project" value="TreeGrafter"/>
</dbReference>
<dbReference type="SUPFAM" id="SSF161060">
    <property type="entry name" value="ATP synthase B chain-like"/>
    <property type="match status" value="1"/>
</dbReference>
<comment type="subunit">
    <text evidence="9">F-type ATPases have 2 components, CF(1) - the catalytic core - and CF(0) - the membrane proton channel. CF(1) and CF(0) have multiple subunits.</text>
</comment>
<gene>
    <name evidence="10" type="primary">ATPsyn-b_0</name>
    <name evidence="12" type="synonym">LOC112682325</name>
    <name evidence="10" type="ORF">g.77212</name>
</gene>
<evidence type="ECO:0000256" key="2">
    <source>
        <dbReference type="ARBA" id="ARBA00022448"/>
    </source>
</evidence>
<proteinExistence type="inferred from homology"/>
<evidence type="ECO:0000256" key="9">
    <source>
        <dbReference type="RuleBase" id="RU368017"/>
    </source>
</evidence>
<dbReference type="OrthoDB" id="67388at2759"/>
<keyword evidence="4 9" id="KW-0375">Hydrogen ion transport</keyword>
<protein>
    <recommendedName>
        <fullName evidence="9">ATP synthase subunit b</fullName>
    </recommendedName>
</protein>
<name>A0A2S2QI37_9HEMI</name>
<accession>A0A2S2QI37</accession>
<dbReference type="GO" id="GO:0005743">
    <property type="term" value="C:mitochondrial inner membrane"/>
    <property type="evidence" value="ECO:0007669"/>
    <property type="project" value="UniProtKB-SubCell"/>
</dbReference>
<sequence length="272" mass="31714">MLSRLALRSELFRVAPFCASVRFTQTKPAVTTSNESIIVPGFPKPNGQTQPNPFDGPERDLVNFPRMVRLEEPAKTRYLFVPEEWFEIFYKKTGVTGPYVFAAGITTYVLSKEIWVVDHEFPYVLATIGMFYLGWKKFGKSVAEYLDKEIDSYEADCNSSRASEVDYLKEIIEKQKKEIWRTEAQKHIMQAKRENISIQLETIYRERALQVYNQVKRRLDYQLELANLTRTVQQRHMVNWIIENVMKSLTSDQEKQSFKKCMVDLQALAAKA</sequence>
<evidence type="ECO:0000313" key="10">
    <source>
        <dbReference type="EMBL" id="MBY77394.1"/>
    </source>
</evidence>
<reference evidence="12" key="2">
    <citation type="submission" date="2025-04" db="UniProtKB">
        <authorList>
            <consortium name="RefSeq"/>
        </authorList>
    </citation>
    <scope>IDENTIFICATION</scope>
    <source>
        <tissue evidence="12">Whole body</tissue>
    </source>
</reference>
<evidence type="ECO:0000256" key="3">
    <source>
        <dbReference type="ARBA" id="ARBA00022547"/>
    </source>
</evidence>
<dbReference type="GO" id="GO:0045259">
    <property type="term" value="C:proton-transporting ATP synthase complex"/>
    <property type="evidence" value="ECO:0007669"/>
    <property type="project" value="UniProtKB-KW"/>
</dbReference>
<evidence type="ECO:0000256" key="4">
    <source>
        <dbReference type="ARBA" id="ARBA00022781"/>
    </source>
</evidence>
<organism evidence="10">
    <name type="scientific">Sipha flava</name>
    <name type="common">yellow sugarcane aphid</name>
    <dbReference type="NCBI Taxonomy" id="143950"/>
    <lineage>
        <taxon>Eukaryota</taxon>
        <taxon>Metazoa</taxon>
        <taxon>Ecdysozoa</taxon>
        <taxon>Arthropoda</taxon>
        <taxon>Hexapoda</taxon>
        <taxon>Insecta</taxon>
        <taxon>Pterygota</taxon>
        <taxon>Neoptera</taxon>
        <taxon>Paraneoptera</taxon>
        <taxon>Hemiptera</taxon>
        <taxon>Sternorrhyncha</taxon>
        <taxon>Aphidomorpha</taxon>
        <taxon>Aphidoidea</taxon>
        <taxon>Aphididae</taxon>
        <taxon>Sipha</taxon>
    </lineage>
</organism>
<dbReference type="InterPro" id="IPR008688">
    <property type="entry name" value="ATP_synth_Bsub_B/MI25"/>
</dbReference>
<evidence type="ECO:0000256" key="1">
    <source>
        <dbReference type="ARBA" id="ARBA00007479"/>
    </source>
</evidence>
<evidence type="ECO:0000256" key="5">
    <source>
        <dbReference type="ARBA" id="ARBA00022792"/>
    </source>
</evidence>
<evidence type="ECO:0000256" key="7">
    <source>
        <dbReference type="ARBA" id="ARBA00023128"/>
    </source>
</evidence>
<keyword evidence="11" id="KW-1185">Reference proteome</keyword>
<dbReference type="RefSeq" id="XP_025408658.1">
    <property type="nucleotide sequence ID" value="XM_025552873.1"/>
</dbReference>
<comment type="function">
    <text evidence="9">Subunit b, of the mitochondrial membrane ATP synthase complex (F(1)F(0) ATP synthase or Complex V) that produces ATP from ADP in the presence of a proton gradient across the membrane which is generated by electron transport complexes of the respiratory chain. ATP synthase complex consist of a soluble F(1) head domain - the catalytic core - and a membrane F(1) domain - the membrane proton channel. These two domains are linked by a central stalk rotating inside the F(1) region and a stationary peripheral stalk. During catalysis, ATP synthesis in the catalytic domain of F(1) is coupled via a rotary mechanism of the central stalk subunits to proton translocation. In vivo, can only synthesize ATP although its ATP hydrolase activity can be activated artificially in vitro. Part of the complex F(0) domain. Part of the complex F(0) domain and the peripheric stalk, which acts as a stator to hold the catalytic alpha(3)beta(3) subcomplex and subunit a/ATP6 static relative to the rotary elements.</text>
</comment>
<keyword evidence="8 9" id="KW-0472">Membrane</keyword>
<comment type="similarity">
    <text evidence="1 9">Belongs to the eukaryotic ATPase B chain family.</text>
</comment>
<dbReference type="Gene3D" id="1.20.5.2210">
    <property type="match status" value="1"/>
</dbReference>
<dbReference type="InterPro" id="IPR013837">
    <property type="entry name" value="ATP_synth_F0_suB"/>
</dbReference>
<evidence type="ECO:0000256" key="8">
    <source>
        <dbReference type="ARBA" id="ARBA00023136"/>
    </source>
</evidence>
<dbReference type="Proteomes" id="UP000694846">
    <property type="component" value="Unplaced"/>
</dbReference>